<evidence type="ECO:0000256" key="5">
    <source>
        <dbReference type="ARBA" id="ARBA00014317"/>
    </source>
</evidence>
<evidence type="ECO:0000256" key="22">
    <source>
        <dbReference type="ARBA" id="ARBA00023172"/>
    </source>
</evidence>
<dbReference type="CDD" id="cd04163">
    <property type="entry name" value="Era"/>
    <property type="match status" value="1"/>
</dbReference>
<accession>A0A0A2W5I8</accession>
<dbReference type="SUPFAM" id="SSF51306">
    <property type="entry name" value="LexA/Signal peptidase"/>
    <property type="match status" value="1"/>
</dbReference>
<comment type="caution">
    <text evidence="34">The sequence shown here is derived from an EMBL/GenBank/DDBJ whole genome shotgun (WGS) entry which is preliminary data.</text>
</comment>
<keyword evidence="9" id="KW-0929">Antimicrobial</keyword>
<dbReference type="HAMAP" id="MF_00201">
    <property type="entry name" value="RecO"/>
    <property type="match status" value="1"/>
</dbReference>
<keyword evidence="8" id="KW-0444">Lipid biosynthesis</keyword>
<dbReference type="InterPro" id="IPR034690">
    <property type="entry name" value="Endolysin_T4_type"/>
</dbReference>
<dbReference type="SUPFAM" id="SSF63892">
    <property type="entry name" value="Pyridoxine 5'-phosphate synthase"/>
    <property type="match status" value="1"/>
</dbReference>
<dbReference type="InterPro" id="IPR042242">
    <property type="entry name" value="RecO_C"/>
</dbReference>
<evidence type="ECO:0000259" key="33">
    <source>
        <dbReference type="PROSITE" id="PS51713"/>
    </source>
</evidence>
<dbReference type="GO" id="GO:0005829">
    <property type="term" value="C:cytosol"/>
    <property type="evidence" value="ECO:0007669"/>
    <property type="project" value="TreeGrafter"/>
</dbReference>
<dbReference type="HAMAP" id="MF_04136">
    <property type="entry name" value="SAR_ENDOLYSIN"/>
    <property type="match status" value="1"/>
</dbReference>
<dbReference type="Pfam" id="PF00959">
    <property type="entry name" value="Phage_lysozyme"/>
    <property type="match status" value="1"/>
</dbReference>
<dbReference type="SUPFAM" id="SSF50249">
    <property type="entry name" value="Nucleic acid-binding proteins"/>
    <property type="match status" value="1"/>
</dbReference>
<evidence type="ECO:0000256" key="17">
    <source>
        <dbReference type="ARBA" id="ARBA00022884"/>
    </source>
</evidence>
<dbReference type="InterPro" id="IPR030388">
    <property type="entry name" value="G_ERA_dom"/>
</dbReference>
<evidence type="ECO:0000256" key="1">
    <source>
        <dbReference type="ARBA" id="ARBA00000632"/>
    </source>
</evidence>
<keyword evidence="12" id="KW-0479">Metal-binding</keyword>
<dbReference type="CDD" id="cd16900">
    <property type="entry name" value="endolysin_R21-like"/>
    <property type="match status" value="1"/>
</dbReference>
<dbReference type="InterPro" id="IPR004569">
    <property type="entry name" value="PyrdxlP_synth_PdxJ"/>
</dbReference>
<comment type="caution">
    <text evidence="29">Lacks conserved residue(s) required for the propagation of feature annotation.</text>
</comment>
<dbReference type="InterPro" id="IPR043688">
    <property type="entry name" value="SAR_endolysin-like"/>
</dbReference>
<dbReference type="STRING" id="1245745.A0A0A2W5I8"/>
<feature type="domain" description="KH type-2" evidence="31">
    <location>
        <begin position="159"/>
        <end position="236"/>
    </location>
</feature>
<evidence type="ECO:0000256" key="21">
    <source>
        <dbReference type="ARBA" id="ARBA00023160"/>
    </source>
</evidence>
<dbReference type="Gene3D" id="3.20.20.70">
    <property type="entry name" value="Aldolase class I"/>
    <property type="match status" value="1"/>
</dbReference>
<keyword evidence="10" id="KW-0081">Bacteriolytic enzyme</keyword>
<keyword evidence="20 30" id="KW-0342">GTP-binding</keyword>
<dbReference type="Pfam" id="PF11967">
    <property type="entry name" value="RecO_N"/>
    <property type="match status" value="1"/>
</dbReference>
<dbReference type="Pfam" id="PF01926">
    <property type="entry name" value="MMR_HSR1"/>
    <property type="match status" value="1"/>
</dbReference>
<evidence type="ECO:0000256" key="18">
    <source>
        <dbReference type="ARBA" id="ARBA00023096"/>
    </source>
</evidence>
<dbReference type="CDD" id="cd22534">
    <property type="entry name" value="KH-II_Era"/>
    <property type="match status" value="1"/>
</dbReference>
<dbReference type="Proteomes" id="UP000030106">
    <property type="component" value="Unassembled WGS sequence"/>
</dbReference>
<dbReference type="InterPro" id="IPR004044">
    <property type="entry name" value="KH_dom_type_2"/>
</dbReference>
<evidence type="ECO:0000256" key="26">
    <source>
        <dbReference type="ARBA" id="ARBA00035107"/>
    </source>
</evidence>
<dbReference type="Gene3D" id="1.20.1440.120">
    <property type="entry name" value="Recombination protein O, C-terminal domain"/>
    <property type="match status" value="1"/>
</dbReference>
<reference evidence="34 35" key="1">
    <citation type="submission" date="2012-10" db="EMBL/GenBank/DDBJ databases">
        <title>Genome sequencing and analysis of entomopathogenic fungi Beauveria bassiana D1-5.</title>
        <authorList>
            <person name="Li Q."/>
            <person name="Wang L."/>
            <person name="Zhang Z."/>
            <person name="Wang Q."/>
            <person name="Ren J."/>
            <person name="Wang M."/>
            <person name="Xu W."/>
            <person name="Wang J."/>
            <person name="Lu Y."/>
            <person name="Du Q."/>
            <person name="Sun Z."/>
        </authorList>
    </citation>
    <scope>NUCLEOTIDE SEQUENCE [LARGE SCALE GENOMIC DNA]</scope>
    <source>
        <strain evidence="34 35">D1-5</strain>
    </source>
</reference>
<feature type="domain" description="Era-type G" evidence="33">
    <location>
        <begin position="1"/>
        <end position="128"/>
    </location>
</feature>
<dbReference type="InterPro" id="IPR009019">
    <property type="entry name" value="KH_sf_prok-type"/>
</dbReference>
<evidence type="ECO:0000256" key="11">
    <source>
        <dbReference type="ARBA" id="ARBA00022679"/>
    </source>
</evidence>
<dbReference type="NCBIfam" id="TIGR00231">
    <property type="entry name" value="small_GTP"/>
    <property type="match status" value="1"/>
</dbReference>
<comment type="similarity">
    <text evidence="3 29 30">Belongs to the TRAFAC class TrmE-Era-EngA-EngB-Septin-like GTPase superfamily. Era GTPase family.</text>
</comment>
<dbReference type="HAMAP" id="MF_00101">
    <property type="entry name" value="AcpS"/>
    <property type="match status" value="1"/>
</dbReference>
<dbReference type="Gene3D" id="2.10.109.10">
    <property type="entry name" value="Umud Fragment, subunit A"/>
    <property type="match status" value="1"/>
</dbReference>
<dbReference type="SUPFAM" id="SSF53955">
    <property type="entry name" value="Lysozyme-like"/>
    <property type="match status" value="1"/>
</dbReference>
<dbReference type="InterPro" id="IPR036286">
    <property type="entry name" value="LexA/Signal_pep-like_sf"/>
</dbReference>
<comment type="similarity">
    <text evidence="4">Belongs to the MBF1 family.</text>
</comment>
<evidence type="ECO:0000313" key="35">
    <source>
        <dbReference type="Proteomes" id="UP000030106"/>
    </source>
</evidence>
<dbReference type="Gene3D" id="3.40.50.300">
    <property type="entry name" value="P-loop containing nucleotide triphosphate hydrolases"/>
    <property type="match status" value="1"/>
</dbReference>
<dbReference type="NCBIfam" id="NF000908">
    <property type="entry name" value="PRK00089.1"/>
    <property type="match status" value="1"/>
</dbReference>
<dbReference type="Pfam" id="PF03740">
    <property type="entry name" value="PdxJ"/>
    <property type="match status" value="1"/>
</dbReference>
<keyword evidence="18" id="KW-0664">Pyridoxine biosynthesis</keyword>
<dbReference type="PROSITE" id="PS51713">
    <property type="entry name" value="G_ERA"/>
    <property type="match status" value="1"/>
</dbReference>
<evidence type="ECO:0000256" key="6">
    <source>
        <dbReference type="ARBA" id="ARBA00021310"/>
    </source>
</evidence>
<dbReference type="SUPFAM" id="SSF54814">
    <property type="entry name" value="Prokaryotic type KH domain (KH-domain type II)"/>
    <property type="match status" value="1"/>
</dbReference>
<feature type="domain" description="HTH cro/C1-type" evidence="32">
    <location>
        <begin position="974"/>
        <end position="1013"/>
    </location>
</feature>
<dbReference type="InterPro" id="IPR005225">
    <property type="entry name" value="Small_GTP-bd"/>
</dbReference>
<sequence length="1454" mass="161548">MGIHTEGPYQAIYVDTPGLHMEEKRAINRLMNRAASSSIGDVELVIFVVEGTRWTPDDEMVLNKLRDSRAPVILAVNKVDNVQDKTVLLPHLQFLGSQMNFLDIVPISAETGMNVDTIAEIVRKHLPEAIHHFPEEYITDRSQRFMASEIIREKLMRFLGAELPYSVTVEIEQFVTNERGGYDINGLILVEREGQKKMVIGNKGAKIKTIGIEARKDMEEMFEAKVHLELWVKVKSGWADDERWQRAFVLHSRPWSETSLLLDLFSEESGRVRLIAKGARSKRSNLKGALQPFTPLLVRWGGRGEVKTLRSAEAVSLALPLSGIALYSGLYVNELVARVLEQETRFSELFFDYLHCIQALAGATGTPEPALRRFELALLGHLGYGVDFLHCAGSGAGVDDTMTYTYREEKGFIASVVIGHSSFTGRQLRALAEREFPDADTLRAAKRFTRIALKPYLQGKPLKSRELFRHQAFPGRCTLPGICLRTLRIVMAELLLGVNIDHIATLRNARGTAYPDPVQAAFIAEQAGADGITVHLREDRRHITDRDVRVLRETLDTRMNLEMAVTEEMIGIACQTKPHFCCLVPEKRQEVTTEGGLDVAGQLDKMRDACQRLADASILVSLFIDADHAQIDAAVAVGAPYIEIHTGCYADAEDEATQAKELARIAEAASYAASKGLKVNAGHGLTYHNVQAIARIPEMHELNIGHAIIGHETPDAGSSPLMAILGLGTDIVEIARIESVISRSGDRLAKRVLSQNEWVLYQAHQQPVRFLAKRFAVKEAAAKAFGTGIRNGLAFNQFEVFNDALGKPQLRFWEEAERLAEKMGVRSVHVTLADERHYACATLLFTLNVRRVTNNRAGDRANFLAGRGFVMANAFRAAVGVDLVDSIPHGDGLVRALRFAHIAVDALLHNGYSRDVSMARTLPQKQIIPNDTAPLSFVLCVLSREQLREAFSRRLAQACSEASLDEFGRGMAIARALGVSSKAVSKWLNAEAIPRQDKMYELATFLRADALWLQHGSETGYQSEGREGAAGHEDAAIYPFQPREEQGFRIDVLDIEASAGPGRLVSSEVTETINHIVYDSQEALELFGHRPASTIKVITVTGDSMSGTIELGDYIFVDIGKDYFDGDGIYVFLYKGQLLVKRLQMTHDCLLVRSDNPKYADWRISEENEQHLKIIGRARRRQRREAKQAIWKAANPLLVGFDTLTEGSSMHDQPANLVTQSFAWLAALAAGLGITTQDMVYMIFGLLSVLISLASWLGGRLDAHRQHLEDQKRTRILQTLVDDLQTLNRAEQIEIIRAVSEVLKKAGAGALTIAGTLLPELEGVSYTPYYDVAGVLTVCYGHTGQDIIPDKTYTLSECRRWLDQDLRPAAQVVSRAVTVPVSEYQRAALISFTYNVGTAAFLRSSVLRTLNAGDYEQACAGLKKWIWAGGKPWQGLINRREVEYQLCTWPEPEK</sequence>
<evidence type="ECO:0000256" key="19">
    <source>
        <dbReference type="ARBA" id="ARBA00023098"/>
    </source>
</evidence>
<dbReference type="GO" id="GO:0006310">
    <property type="term" value="P:DNA recombination"/>
    <property type="evidence" value="ECO:0007669"/>
    <property type="project" value="UniProtKB-KW"/>
</dbReference>
<dbReference type="InterPro" id="IPR002196">
    <property type="entry name" value="Glyco_hydro_24"/>
</dbReference>
<dbReference type="Gene3D" id="3.30.300.20">
    <property type="match status" value="1"/>
</dbReference>
<dbReference type="NCBIfam" id="NF003625">
    <property type="entry name" value="PRK05265.1-3"/>
    <property type="match status" value="1"/>
</dbReference>
<dbReference type="FunFam" id="3.20.20.70:FF:000042">
    <property type="entry name" value="Pyridoxine 5'-phosphate synthase"/>
    <property type="match status" value="1"/>
</dbReference>
<dbReference type="HAMAP" id="MF_00367">
    <property type="entry name" value="GTPase_Era"/>
    <property type="match status" value="1"/>
</dbReference>
<evidence type="ECO:0000256" key="10">
    <source>
        <dbReference type="ARBA" id="ARBA00022638"/>
    </source>
</evidence>
<dbReference type="GO" id="GO:0031640">
    <property type="term" value="P:killing of cells of another organism"/>
    <property type="evidence" value="ECO:0007669"/>
    <property type="project" value="UniProtKB-KW"/>
</dbReference>
<dbReference type="GO" id="GO:0003677">
    <property type="term" value="F:DNA binding"/>
    <property type="evidence" value="ECO:0007669"/>
    <property type="project" value="InterPro"/>
</dbReference>
<gene>
    <name evidence="34" type="ORF">BBAD15_g374</name>
</gene>
<evidence type="ECO:0000256" key="7">
    <source>
        <dbReference type="ARBA" id="ARBA00022490"/>
    </source>
</evidence>
<keyword evidence="11" id="KW-0808">Transferase</keyword>
<dbReference type="Gene3D" id="1.10.530.40">
    <property type="match status" value="1"/>
</dbReference>
<evidence type="ECO:0000313" key="34">
    <source>
        <dbReference type="EMBL" id="KGQ13665.1"/>
    </source>
</evidence>
<dbReference type="InterPro" id="IPR037143">
    <property type="entry name" value="4-PPantetheinyl_Trfase_dom_sf"/>
</dbReference>
<dbReference type="Gene3D" id="1.10.260.40">
    <property type="entry name" value="lambda repressor-like DNA-binding domains"/>
    <property type="match status" value="1"/>
</dbReference>
<evidence type="ECO:0000256" key="24">
    <source>
        <dbReference type="ARBA" id="ARBA00033305"/>
    </source>
</evidence>
<dbReference type="GO" id="GO:0008615">
    <property type="term" value="P:pyridoxine biosynthetic process"/>
    <property type="evidence" value="ECO:0007669"/>
    <property type="project" value="UniProtKB-KW"/>
</dbReference>
<evidence type="ECO:0000256" key="30">
    <source>
        <dbReference type="RuleBase" id="RU003761"/>
    </source>
</evidence>
<evidence type="ECO:0000256" key="13">
    <source>
        <dbReference type="ARBA" id="ARBA00022741"/>
    </source>
</evidence>
<dbReference type="InterPro" id="IPR037278">
    <property type="entry name" value="ARFGAP/RecO"/>
</dbReference>
<dbReference type="NCBIfam" id="TIGR00556">
    <property type="entry name" value="pantethn_trn"/>
    <property type="match status" value="1"/>
</dbReference>
<proteinExistence type="inferred from homology"/>
<dbReference type="GO" id="GO:0016998">
    <property type="term" value="P:cell wall macromolecule catabolic process"/>
    <property type="evidence" value="ECO:0007669"/>
    <property type="project" value="InterPro"/>
</dbReference>
<dbReference type="Pfam" id="PF01648">
    <property type="entry name" value="ACPS"/>
    <property type="match status" value="1"/>
</dbReference>
<keyword evidence="16" id="KW-0460">Magnesium</keyword>
<comment type="similarity">
    <text evidence="2">Belongs to the RecO family.</text>
</comment>
<dbReference type="GO" id="GO:0006633">
    <property type="term" value="P:fatty acid biosynthetic process"/>
    <property type="evidence" value="ECO:0007669"/>
    <property type="project" value="UniProtKB-KW"/>
</dbReference>
<dbReference type="InterPro" id="IPR003717">
    <property type="entry name" value="RecO"/>
</dbReference>
<dbReference type="InterPro" id="IPR010982">
    <property type="entry name" value="Lambda_DNA-bd_dom_sf"/>
</dbReference>
<dbReference type="GO" id="GO:0042742">
    <property type="term" value="P:defense response to bacterium"/>
    <property type="evidence" value="ECO:0007669"/>
    <property type="project" value="UniProtKB-KW"/>
</dbReference>
<dbReference type="GO" id="GO:0032991">
    <property type="term" value="C:protein-containing complex"/>
    <property type="evidence" value="ECO:0007669"/>
    <property type="project" value="UniProtKB-ARBA"/>
</dbReference>
<evidence type="ECO:0000256" key="29">
    <source>
        <dbReference type="PROSITE-ProRule" id="PRU01050"/>
    </source>
</evidence>
<evidence type="ECO:0000256" key="27">
    <source>
        <dbReference type="ARBA" id="ARBA00050875"/>
    </source>
</evidence>
<dbReference type="InterPro" id="IPR005662">
    <property type="entry name" value="GTPase_Era-like"/>
</dbReference>
<keyword evidence="23" id="KW-0326">Glycosidase</keyword>
<evidence type="ECO:0000256" key="2">
    <source>
        <dbReference type="ARBA" id="ARBA00007452"/>
    </source>
</evidence>
<dbReference type="NCBIfam" id="TIGR00436">
    <property type="entry name" value="era"/>
    <property type="match status" value="1"/>
</dbReference>
<evidence type="ECO:0000256" key="15">
    <source>
        <dbReference type="ARBA" id="ARBA00022832"/>
    </source>
</evidence>
<evidence type="ECO:0000256" key="16">
    <source>
        <dbReference type="ARBA" id="ARBA00022842"/>
    </source>
</evidence>
<keyword evidence="15" id="KW-0276">Fatty acid metabolism</keyword>
<keyword evidence="14" id="KW-0378">Hydrolase</keyword>
<dbReference type="CDD" id="cd00003">
    <property type="entry name" value="PNPsynthase"/>
    <property type="match status" value="1"/>
</dbReference>
<dbReference type="Pfam" id="PF07650">
    <property type="entry name" value="KH_2"/>
    <property type="match status" value="1"/>
</dbReference>
<dbReference type="Pfam" id="PF00717">
    <property type="entry name" value="Peptidase_S24"/>
    <property type="match status" value="1"/>
</dbReference>
<protein>
    <recommendedName>
        <fullName evidence="6">DNA repair protein RecO</fullName>
    </recommendedName>
    <alternativeName>
        <fullName evidence="5">Multiprotein-bridging factor 1</fullName>
    </alternativeName>
    <alternativeName>
        <fullName evidence="25">Recombination protein O</fullName>
    </alternativeName>
    <alternativeName>
        <fullName evidence="24">Signal peptidase I</fullName>
    </alternativeName>
</protein>
<dbReference type="InterPro" id="IPR006073">
    <property type="entry name" value="GTP-bd"/>
</dbReference>
<dbReference type="NCBIfam" id="NF003627">
    <property type="entry name" value="PRK05265.1-5"/>
    <property type="match status" value="1"/>
</dbReference>
<dbReference type="Gene3D" id="3.90.470.20">
    <property type="entry name" value="4'-phosphopantetheinyl transferase domain"/>
    <property type="match status" value="1"/>
</dbReference>
<dbReference type="GO" id="GO:0008897">
    <property type="term" value="F:holo-[acyl-carrier-protein] synthase activity"/>
    <property type="evidence" value="ECO:0007669"/>
    <property type="project" value="UniProtKB-EC"/>
</dbReference>
<dbReference type="InterPro" id="IPR008278">
    <property type="entry name" value="4-PPantetheinyl_Trfase_dom"/>
</dbReference>
<dbReference type="GO" id="GO:0000287">
    <property type="term" value="F:magnesium ion binding"/>
    <property type="evidence" value="ECO:0007669"/>
    <property type="project" value="InterPro"/>
</dbReference>
<dbReference type="PROSITE" id="PS50823">
    <property type="entry name" value="KH_TYPE_2"/>
    <property type="match status" value="1"/>
</dbReference>
<dbReference type="InterPro" id="IPR015946">
    <property type="entry name" value="KH_dom-like_a/b"/>
</dbReference>
<dbReference type="InterPro" id="IPR015927">
    <property type="entry name" value="Peptidase_S24_S26A/B/C"/>
</dbReference>
<dbReference type="HAMAP" id="MF_04110">
    <property type="entry name" value="ENDOLYSIN_T4"/>
    <property type="match status" value="1"/>
</dbReference>
<dbReference type="FunFam" id="3.30.300.20:FF:000003">
    <property type="entry name" value="GTPase Era"/>
    <property type="match status" value="1"/>
</dbReference>
<keyword evidence="19" id="KW-0443">Lipid metabolism</keyword>
<evidence type="ECO:0000256" key="3">
    <source>
        <dbReference type="ARBA" id="ARBA00007921"/>
    </source>
</evidence>
<dbReference type="InterPro" id="IPR022572">
    <property type="entry name" value="DNA_rep/recomb_RecO_N"/>
</dbReference>
<dbReference type="InterPro" id="IPR023347">
    <property type="entry name" value="Lysozyme_dom_sf"/>
</dbReference>
<dbReference type="SUPFAM" id="SSF57863">
    <property type="entry name" value="ArfGap/RecO-like zinc finger"/>
    <property type="match status" value="1"/>
</dbReference>
<evidence type="ECO:0000256" key="20">
    <source>
        <dbReference type="ARBA" id="ARBA00023134"/>
    </source>
</evidence>
<dbReference type="SUPFAM" id="SSF52540">
    <property type="entry name" value="P-loop containing nucleoside triphosphate hydrolases"/>
    <property type="match status" value="1"/>
</dbReference>
<name>A0A0A2W5I8_BEABA</name>
<dbReference type="GO" id="GO:0009253">
    <property type="term" value="P:peptidoglycan catabolic process"/>
    <property type="evidence" value="ECO:0007669"/>
    <property type="project" value="InterPro"/>
</dbReference>
<comment type="catalytic activity">
    <reaction evidence="27">
        <text>apo-[ACP] + CoA = holo-[ACP] + adenosine 3',5'-bisphosphate + H(+)</text>
        <dbReference type="Rhea" id="RHEA:12068"/>
        <dbReference type="Rhea" id="RHEA-COMP:9685"/>
        <dbReference type="Rhea" id="RHEA-COMP:9690"/>
        <dbReference type="ChEBI" id="CHEBI:15378"/>
        <dbReference type="ChEBI" id="CHEBI:29999"/>
        <dbReference type="ChEBI" id="CHEBI:57287"/>
        <dbReference type="ChEBI" id="CHEBI:58343"/>
        <dbReference type="ChEBI" id="CHEBI:64479"/>
        <dbReference type="EC" id="2.7.8.7"/>
    </reaction>
</comment>
<dbReference type="PANTHER" id="PTHR30456:SF0">
    <property type="entry name" value="PYRIDOXINE 5'-PHOSPHATE SYNTHASE"/>
    <property type="match status" value="1"/>
</dbReference>
<dbReference type="PANTHER" id="PTHR30456">
    <property type="entry name" value="PYRIDOXINE 5'-PHOSPHATE SYNTHASE"/>
    <property type="match status" value="1"/>
</dbReference>
<keyword evidence="13 30" id="KW-0547">Nucleotide-binding</keyword>
<dbReference type="GO" id="GO:0003796">
    <property type="term" value="F:lysozyme activity"/>
    <property type="evidence" value="ECO:0007669"/>
    <property type="project" value="UniProtKB-EC"/>
</dbReference>
<evidence type="ECO:0000259" key="31">
    <source>
        <dbReference type="PROSITE" id="PS50823"/>
    </source>
</evidence>
<evidence type="ECO:0000256" key="9">
    <source>
        <dbReference type="ARBA" id="ARBA00022529"/>
    </source>
</evidence>
<dbReference type="GO" id="GO:0005525">
    <property type="term" value="F:GTP binding"/>
    <property type="evidence" value="ECO:0007669"/>
    <property type="project" value="UniProtKB-KW"/>
</dbReference>
<dbReference type="Pfam" id="PF02565">
    <property type="entry name" value="RecO_C"/>
    <property type="match status" value="1"/>
</dbReference>
<keyword evidence="17 28" id="KW-0694">RNA-binding</keyword>
<dbReference type="GO" id="GO:0033856">
    <property type="term" value="F:pyridoxine 5'-phosphate synthase activity"/>
    <property type="evidence" value="ECO:0007669"/>
    <property type="project" value="InterPro"/>
</dbReference>
<evidence type="ECO:0000256" key="12">
    <source>
        <dbReference type="ARBA" id="ARBA00022723"/>
    </source>
</evidence>
<dbReference type="InterPro" id="IPR027417">
    <property type="entry name" value="P-loop_NTPase"/>
</dbReference>
<dbReference type="NCBIfam" id="TIGR00559">
    <property type="entry name" value="pdxJ"/>
    <property type="match status" value="1"/>
</dbReference>
<evidence type="ECO:0000256" key="14">
    <source>
        <dbReference type="ARBA" id="ARBA00022801"/>
    </source>
</evidence>
<organism evidence="34 35">
    <name type="scientific">Beauveria bassiana D1-5</name>
    <dbReference type="NCBI Taxonomy" id="1245745"/>
    <lineage>
        <taxon>Eukaryota</taxon>
        <taxon>Fungi</taxon>
        <taxon>Dikarya</taxon>
        <taxon>Ascomycota</taxon>
        <taxon>Pezizomycotina</taxon>
        <taxon>Sordariomycetes</taxon>
        <taxon>Hypocreomycetidae</taxon>
        <taxon>Hypocreales</taxon>
        <taxon>Cordycipitaceae</taxon>
        <taxon>Beauveria</taxon>
    </lineage>
</organism>
<dbReference type="InterPro" id="IPR004568">
    <property type="entry name" value="Ppantetheine-prot_Trfase_dom"/>
</dbReference>
<dbReference type="InterPro" id="IPR036130">
    <property type="entry name" value="Pyridoxine-5'_phos_synth"/>
</dbReference>
<keyword evidence="7" id="KW-0963">Cytoplasm</keyword>
<dbReference type="NCBIfam" id="TIGR00516">
    <property type="entry name" value="acpS"/>
    <property type="match status" value="1"/>
</dbReference>
<dbReference type="HOGENOM" id="CLU_251107_0_0_1"/>
<dbReference type="NCBIfam" id="TIGR00613">
    <property type="entry name" value="reco"/>
    <property type="match status" value="1"/>
</dbReference>
<keyword evidence="21" id="KW-0275">Fatty acid biosynthesis</keyword>
<dbReference type="CDD" id="cd00093">
    <property type="entry name" value="HTH_XRE"/>
    <property type="match status" value="1"/>
</dbReference>
<evidence type="ECO:0000256" key="25">
    <source>
        <dbReference type="ARBA" id="ARBA00033409"/>
    </source>
</evidence>
<dbReference type="SMART" id="SM00530">
    <property type="entry name" value="HTH_XRE"/>
    <property type="match status" value="1"/>
</dbReference>
<dbReference type="InterPro" id="IPR013785">
    <property type="entry name" value="Aldolase_TIM"/>
</dbReference>
<evidence type="ECO:0000256" key="23">
    <source>
        <dbReference type="ARBA" id="ARBA00023295"/>
    </source>
</evidence>
<dbReference type="InterPro" id="IPR023346">
    <property type="entry name" value="Lysozyme-like_dom_sf"/>
</dbReference>
<dbReference type="InterPro" id="IPR001387">
    <property type="entry name" value="Cro/C1-type_HTH"/>
</dbReference>
<dbReference type="GO" id="GO:0003723">
    <property type="term" value="F:RNA binding"/>
    <property type="evidence" value="ECO:0007669"/>
    <property type="project" value="UniProtKB-UniRule"/>
</dbReference>
<dbReference type="FunFam" id="3.90.470.20:FF:000001">
    <property type="entry name" value="Holo-[acyl-carrier-protein] synthase"/>
    <property type="match status" value="1"/>
</dbReference>
<comment type="function">
    <text evidence="26">Transcriptional coactivator that stimulates GCN4-dependent transcriptional activity by bridging the DNA-binding region of GCN4 and TBP (SPT15), thereby recruiting TBP to GCN4-bound promoters. Involved in induction of the ribosome quality control (RQC) pathway; a pathway that degrades nascent peptide chains during problematic translation. Required to prevent stalled ribosomes from frameshifting.</text>
</comment>
<dbReference type="PROSITE" id="PS50943">
    <property type="entry name" value="HTH_CROC1"/>
    <property type="match status" value="1"/>
</dbReference>
<dbReference type="InterPro" id="IPR039418">
    <property type="entry name" value="LexA-like"/>
</dbReference>
<keyword evidence="22" id="KW-0233">DNA recombination</keyword>
<dbReference type="SUPFAM" id="SSF56214">
    <property type="entry name" value="4'-phosphopantetheinyl transferase"/>
    <property type="match status" value="1"/>
</dbReference>
<dbReference type="CDD" id="cd06529">
    <property type="entry name" value="S24_LexA-like"/>
    <property type="match status" value="1"/>
</dbReference>
<comment type="catalytic activity">
    <reaction evidence="1">
        <text>Hydrolysis of (1-&gt;4)-beta-linkages between N-acetylmuramic acid and N-acetyl-D-glucosamine residues in a peptidoglycan and between N-acetyl-D-glucosamine residues in chitodextrins.</text>
        <dbReference type="EC" id="3.2.1.17"/>
    </reaction>
</comment>
<dbReference type="GO" id="GO:0006281">
    <property type="term" value="P:DNA repair"/>
    <property type="evidence" value="ECO:0007669"/>
    <property type="project" value="InterPro"/>
</dbReference>
<evidence type="ECO:0000259" key="32">
    <source>
        <dbReference type="PROSITE" id="PS50943"/>
    </source>
</evidence>
<dbReference type="HAMAP" id="MF_00279">
    <property type="entry name" value="PdxJ"/>
    <property type="match status" value="1"/>
</dbReference>
<evidence type="ECO:0000256" key="28">
    <source>
        <dbReference type="PROSITE-ProRule" id="PRU00118"/>
    </source>
</evidence>
<dbReference type="EMBL" id="ANFO01000028">
    <property type="protein sequence ID" value="KGQ13665.1"/>
    <property type="molecule type" value="Genomic_DNA"/>
</dbReference>
<dbReference type="Gene3D" id="2.40.50.140">
    <property type="entry name" value="Nucleic acid-binding proteins"/>
    <property type="match status" value="1"/>
</dbReference>
<evidence type="ECO:0000256" key="8">
    <source>
        <dbReference type="ARBA" id="ARBA00022516"/>
    </source>
</evidence>
<dbReference type="NCBIfam" id="NF003623">
    <property type="entry name" value="PRK05265.1-1"/>
    <property type="match status" value="1"/>
</dbReference>
<evidence type="ECO:0000256" key="4">
    <source>
        <dbReference type="ARBA" id="ARBA00009802"/>
    </source>
</evidence>
<dbReference type="InterPro" id="IPR002582">
    <property type="entry name" value="ACPS"/>
</dbReference>
<dbReference type="InterPro" id="IPR012340">
    <property type="entry name" value="NA-bd_OB-fold"/>
</dbReference>